<accession>A0A0M3HUU6</accession>
<feature type="region of interest" description="Disordered" evidence="1">
    <location>
        <begin position="29"/>
        <end position="50"/>
    </location>
</feature>
<proteinExistence type="predicted"/>
<evidence type="ECO:0000313" key="3">
    <source>
        <dbReference type="WBParaSite" id="ALUE_0000661801-mRNA-1"/>
    </source>
</evidence>
<name>A0A0M3HUU6_ASCLU</name>
<reference evidence="3" key="1">
    <citation type="submission" date="2017-02" db="UniProtKB">
        <authorList>
            <consortium name="WormBaseParasite"/>
        </authorList>
    </citation>
    <scope>IDENTIFICATION</scope>
</reference>
<protein>
    <submittedName>
        <fullName evidence="3">Ovule protein</fullName>
    </submittedName>
</protein>
<sequence length="50" mass="5528">MKRSCKSSEYATTSSLLRTERCSVHMGHQCCRKSSRQNHSSSSSGTSSNM</sequence>
<evidence type="ECO:0000313" key="2">
    <source>
        <dbReference type="Proteomes" id="UP000036681"/>
    </source>
</evidence>
<organism evidence="2 3">
    <name type="scientific">Ascaris lumbricoides</name>
    <name type="common">Giant roundworm</name>
    <dbReference type="NCBI Taxonomy" id="6252"/>
    <lineage>
        <taxon>Eukaryota</taxon>
        <taxon>Metazoa</taxon>
        <taxon>Ecdysozoa</taxon>
        <taxon>Nematoda</taxon>
        <taxon>Chromadorea</taxon>
        <taxon>Rhabditida</taxon>
        <taxon>Spirurina</taxon>
        <taxon>Ascaridomorpha</taxon>
        <taxon>Ascaridoidea</taxon>
        <taxon>Ascarididae</taxon>
        <taxon>Ascaris</taxon>
    </lineage>
</organism>
<dbReference type="WBParaSite" id="ALUE_0000661801-mRNA-1">
    <property type="protein sequence ID" value="ALUE_0000661801-mRNA-1"/>
    <property type="gene ID" value="ALUE_0000661801"/>
</dbReference>
<evidence type="ECO:0000256" key="1">
    <source>
        <dbReference type="SAM" id="MobiDB-lite"/>
    </source>
</evidence>
<keyword evidence="2" id="KW-1185">Reference proteome</keyword>
<dbReference type="Proteomes" id="UP000036681">
    <property type="component" value="Unplaced"/>
</dbReference>
<dbReference type="AlphaFoldDB" id="A0A0M3HUU6"/>
<feature type="compositionally biased region" description="Low complexity" evidence="1">
    <location>
        <begin position="37"/>
        <end position="50"/>
    </location>
</feature>